<organism evidence="2 3">
    <name type="scientific">Roridomyces roridus</name>
    <dbReference type="NCBI Taxonomy" id="1738132"/>
    <lineage>
        <taxon>Eukaryota</taxon>
        <taxon>Fungi</taxon>
        <taxon>Dikarya</taxon>
        <taxon>Basidiomycota</taxon>
        <taxon>Agaricomycotina</taxon>
        <taxon>Agaricomycetes</taxon>
        <taxon>Agaricomycetidae</taxon>
        <taxon>Agaricales</taxon>
        <taxon>Marasmiineae</taxon>
        <taxon>Mycenaceae</taxon>
        <taxon>Roridomyces</taxon>
    </lineage>
</organism>
<evidence type="ECO:0000256" key="1">
    <source>
        <dbReference type="SAM" id="MobiDB-lite"/>
    </source>
</evidence>
<proteinExistence type="predicted"/>
<feature type="compositionally biased region" description="Basic residues" evidence="1">
    <location>
        <begin position="377"/>
        <end position="390"/>
    </location>
</feature>
<keyword evidence="3" id="KW-1185">Reference proteome</keyword>
<evidence type="ECO:0000313" key="3">
    <source>
        <dbReference type="Proteomes" id="UP001221142"/>
    </source>
</evidence>
<reference evidence="2" key="1">
    <citation type="submission" date="2023-03" db="EMBL/GenBank/DDBJ databases">
        <title>Massive genome expansion in bonnet fungi (Mycena s.s.) driven by repeated elements and novel gene families across ecological guilds.</title>
        <authorList>
            <consortium name="Lawrence Berkeley National Laboratory"/>
            <person name="Harder C.B."/>
            <person name="Miyauchi S."/>
            <person name="Viragh M."/>
            <person name="Kuo A."/>
            <person name="Thoen E."/>
            <person name="Andreopoulos B."/>
            <person name="Lu D."/>
            <person name="Skrede I."/>
            <person name="Drula E."/>
            <person name="Henrissat B."/>
            <person name="Morin E."/>
            <person name="Kohler A."/>
            <person name="Barry K."/>
            <person name="LaButti K."/>
            <person name="Morin E."/>
            <person name="Salamov A."/>
            <person name="Lipzen A."/>
            <person name="Mereny Z."/>
            <person name="Hegedus B."/>
            <person name="Baldrian P."/>
            <person name="Stursova M."/>
            <person name="Weitz H."/>
            <person name="Taylor A."/>
            <person name="Grigoriev I.V."/>
            <person name="Nagy L.G."/>
            <person name="Martin F."/>
            <person name="Kauserud H."/>
        </authorList>
    </citation>
    <scope>NUCLEOTIDE SEQUENCE</scope>
    <source>
        <strain evidence="2">9284</strain>
    </source>
</reference>
<name>A0AAD7B953_9AGAR</name>
<dbReference type="AlphaFoldDB" id="A0AAD7B953"/>
<dbReference type="EMBL" id="JARKIF010000028">
    <property type="protein sequence ID" value="KAJ7613511.1"/>
    <property type="molecule type" value="Genomic_DNA"/>
</dbReference>
<feature type="region of interest" description="Disordered" evidence="1">
    <location>
        <begin position="374"/>
        <end position="425"/>
    </location>
</feature>
<accession>A0AAD7B953</accession>
<dbReference type="Proteomes" id="UP001221142">
    <property type="component" value="Unassembled WGS sequence"/>
</dbReference>
<evidence type="ECO:0000313" key="2">
    <source>
        <dbReference type="EMBL" id="KAJ7613511.1"/>
    </source>
</evidence>
<protein>
    <submittedName>
        <fullName evidence="2">Uncharacterized protein</fullName>
    </submittedName>
</protein>
<sequence>MRAGTKGDGTVASDHSTGSKPDVNGLERPTPVANAEGRPKNLRLPQPQLCESIVNAASERVRREHAGEVAQNPRGGVPEFVWNGLDPIAASFRRHGRPQLEEASLRLTRLWPPKRGFGQARRRTIHPKYSFEALEAAYVVHEGEDGGERRDDDRGTATKWPFLDDSVQLAFLRMPQKKSEFTNGTRLSSQNWIKIWRELGDFQKSTVQYQHKSKLQTNRLGNRSSNFLWWQIRFHGVCVTNLGQRSKKRTHLDHQKERIQVSQRLVESEERNKKNIFGWSTPYWSWGGSGEAETLLRQVVSQKCIERREIKSFFQQSGFPTSLLDVPLKFSSIEWIPKSLSRPVGISVGNSGLTSASLFLEAKLLHIDVDHALPPMPKRRTMKQSRRQRRYGGYWKPSLTRGSHRGEAGDRGQAGPRGSRTGSKE</sequence>
<comment type="caution">
    <text evidence="2">The sequence shown here is derived from an EMBL/GenBank/DDBJ whole genome shotgun (WGS) entry which is preliminary data.</text>
</comment>
<feature type="region of interest" description="Disordered" evidence="1">
    <location>
        <begin position="1"/>
        <end position="44"/>
    </location>
</feature>
<gene>
    <name evidence="2" type="ORF">FB45DRAFT_874465</name>
</gene>